<reference evidence="11" key="2">
    <citation type="submission" date="2017-01" db="EMBL/GenBank/DDBJ databases">
        <title>Genome sequencing and annotation of Geobacillus sp. 1017, a Hydrocarbon-Oxidizing Thermophilic Bacterium Isolated from a Heavy Oil Reservoir (China).</title>
        <authorList>
            <person name="Kadnikov V.V."/>
            <person name="Mardanov A.V."/>
            <person name="Poltaraus A.B."/>
            <person name="Sokolova D.S."/>
            <person name="Semenova E.M."/>
            <person name="Ravin N.V."/>
            <person name="Tourova T.P."/>
            <person name="Nazina T.N."/>
        </authorList>
    </citation>
    <scope>NUCLEOTIDE SEQUENCE [LARGE SCALE GENOMIC DNA]</scope>
    <source>
        <strain evidence="11">1017</strain>
    </source>
</reference>
<dbReference type="InterPro" id="IPR035246">
    <property type="entry name" value="Spermidine_synt_N"/>
</dbReference>
<dbReference type="UniPathway" id="UPA00248">
    <property type="reaction ID" value="UER00314"/>
</dbReference>
<dbReference type="NCBIfam" id="NF037959">
    <property type="entry name" value="MFS_SpdSyn"/>
    <property type="match status" value="1"/>
</dbReference>
<evidence type="ECO:0000313" key="10">
    <source>
        <dbReference type="EMBL" id="WMJ15435.1"/>
    </source>
</evidence>
<reference evidence="9" key="3">
    <citation type="journal article" date="2019" name="Int. J. Syst. Evol. Microbiol.">
        <title>Geobacillus proteiniphilus sp. nov., a thermophilic bacterium isolated from a high-temperature heavy oil reservoir in China.</title>
        <authorList>
            <person name="Semenova E.M."/>
            <person name="Sokolova D.S."/>
            <person name="Grouzdev D.S."/>
            <person name="Poltaraus A.B."/>
            <person name="Vinokurova N.G."/>
            <person name="Tourova T.P."/>
            <person name="Nazina T.N."/>
        </authorList>
    </citation>
    <scope>NUCLEOTIDE SEQUENCE</scope>
    <source>
        <strain evidence="9">1017</strain>
    </source>
</reference>
<feature type="binding site" evidence="4">
    <location>
        <position position="178"/>
    </location>
    <ligand>
        <name>S-methyl-5'-thioadenosine</name>
        <dbReference type="ChEBI" id="CHEBI:17509"/>
    </ligand>
</feature>
<reference evidence="10 12" key="4">
    <citation type="submission" date="2023-08" db="EMBL/GenBank/DDBJ databases">
        <title>Genome sequencing of the thermostable Gram positive bacteria Geobacillus proteiniphilus strain T-6.</title>
        <authorList>
            <person name="Shulami S."/>
            <person name="Shoham Y."/>
        </authorList>
    </citation>
    <scope>NUCLEOTIDE SEQUENCE [LARGE SCALE GENOMIC DNA]</scope>
    <source>
        <strain evidence="10 12">T-6</strain>
    </source>
</reference>
<feature type="binding site" evidence="4">
    <location>
        <begin position="153"/>
        <end position="154"/>
    </location>
    <ligand>
        <name>S-methyl-5'-thioadenosine</name>
        <dbReference type="ChEBI" id="CHEBI:17509"/>
    </ligand>
</feature>
<dbReference type="Pfam" id="PF17284">
    <property type="entry name" value="Spermine_synt_N"/>
    <property type="match status" value="1"/>
</dbReference>
<evidence type="ECO:0000256" key="6">
    <source>
        <dbReference type="RuleBase" id="RU003836"/>
    </source>
</evidence>
<dbReference type="PROSITE" id="PS01330">
    <property type="entry name" value="PABS_1"/>
    <property type="match status" value="1"/>
</dbReference>
<proteinExistence type="inferred from homology"/>
<dbReference type="GO" id="GO:0008295">
    <property type="term" value="P:spermidine biosynthetic process"/>
    <property type="evidence" value="ECO:0007669"/>
    <property type="project" value="UniProtKB-UniRule"/>
</dbReference>
<dbReference type="SUPFAM" id="SSF53335">
    <property type="entry name" value="S-adenosyl-L-methionine-dependent methyltransferases"/>
    <property type="match status" value="1"/>
</dbReference>
<dbReference type="EMBL" id="CP133076">
    <property type="protein sequence ID" value="WMJ15435.1"/>
    <property type="molecule type" value="Genomic_DNA"/>
</dbReference>
<feature type="binding site" evidence="4">
    <location>
        <position position="47"/>
    </location>
    <ligand>
        <name>S-methyl-5'-thioadenosine</name>
        <dbReference type="ChEBI" id="CHEBI:17509"/>
    </ligand>
</feature>
<evidence type="ECO:0000259" key="8">
    <source>
        <dbReference type="PROSITE" id="PS51006"/>
    </source>
</evidence>
<dbReference type="CDD" id="cd02440">
    <property type="entry name" value="AdoMet_MTases"/>
    <property type="match status" value="1"/>
</dbReference>
<feature type="domain" description="PABS" evidence="8">
    <location>
        <begin position="18"/>
        <end position="251"/>
    </location>
</feature>
<keyword evidence="3 4" id="KW-0620">Polyamine biosynthesis</keyword>
<dbReference type="NCBIfam" id="NF002010">
    <property type="entry name" value="PRK00811.1"/>
    <property type="match status" value="1"/>
</dbReference>
<comment type="caution">
    <text evidence="4">Lacks conserved residue(s) required for the propagation of feature annotation.</text>
</comment>
<dbReference type="Pfam" id="PF01564">
    <property type="entry name" value="Spermine_synth"/>
    <property type="match status" value="1"/>
</dbReference>
<organism evidence="9 11">
    <name type="scientific">Geobacillus proteiniphilus</name>
    <dbReference type="NCBI Taxonomy" id="860353"/>
    <lineage>
        <taxon>Bacteria</taxon>
        <taxon>Bacillati</taxon>
        <taxon>Bacillota</taxon>
        <taxon>Bacilli</taxon>
        <taxon>Bacillales</taxon>
        <taxon>Anoxybacillaceae</taxon>
        <taxon>Geobacillus</taxon>
    </lineage>
</organism>
<keyword evidence="2 4" id="KW-0808">Transferase</keyword>
<reference evidence="9 11" key="1">
    <citation type="submission" date="2016-11" db="EMBL/GenBank/DDBJ databases">
        <authorList>
            <person name="Kadnikov V."/>
            <person name="Nazina T."/>
        </authorList>
    </citation>
    <scope>NUCLEOTIDE SEQUENCE [LARGE SCALE GENOMIC DNA]</scope>
    <source>
        <strain evidence="9 11">1017</strain>
    </source>
</reference>
<dbReference type="InterPro" id="IPR029063">
    <property type="entry name" value="SAM-dependent_MTases_sf"/>
</dbReference>
<evidence type="ECO:0000256" key="4">
    <source>
        <dbReference type="HAMAP-Rule" id="MF_00198"/>
    </source>
</evidence>
<dbReference type="AlphaFoldDB" id="A0A1Q5T1J6"/>
<dbReference type="PROSITE" id="PS51006">
    <property type="entry name" value="PABS_2"/>
    <property type="match status" value="1"/>
</dbReference>
<comment type="catalytic activity">
    <reaction evidence="4 7">
        <text>S-adenosyl 3-(methylsulfanyl)propylamine + putrescine = S-methyl-5'-thioadenosine + spermidine + H(+)</text>
        <dbReference type="Rhea" id="RHEA:12721"/>
        <dbReference type="ChEBI" id="CHEBI:15378"/>
        <dbReference type="ChEBI" id="CHEBI:17509"/>
        <dbReference type="ChEBI" id="CHEBI:57443"/>
        <dbReference type="ChEBI" id="CHEBI:57834"/>
        <dbReference type="ChEBI" id="CHEBI:326268"/>
        <dbReference type="EC" id="2.5.1.16"/>
    </reaction>
</comment>
<comment type="pathway">
    <text evidence="4">Amine and polyamine biosynthesis; spermidine biosynthesis; spermidine from putrescine: step 1/1.</text>
</comment>
<feature type="binding site" evidence="4">
    <location>
        <position position="102"/>
    </location>
    <ligand>
        <name>spermidine</name>
        <dbReference type="ChEBI" id="CHEBI:57834"/>
    </ligand>
</feature>
<evidence type="ECO:0000313" key="11">
    <source>
        <dbReference type="Proteomes" id="UP000186030"/>
    </source>
</evidence>
<dbReference type="InterPro" id="IPR030374">
    <property type="entry name" value="PABS"/>
</dbReference>
<evidence type="ECO:0000313" key="9">
    <source>
        <dbReference type="EMBL" id="OKO94080.1"/>
    </source>
</evidence>
<evidence type="ECO:0000256" key="2">
    <source>
        <dbReference type="ARBA" id="ARBA00022679"/>
    </source>
</evidence>
<keyword evidence="4 7" id="KW-0745">Spermidine biosynthesis</keyword>
<dbReference type="InterPro" id="IPR001045">
    <property type="entry name" value="Spermi_synthase"/>
</dbReference>
<comment type="function">
    <text evidence="4">Catalyzes the irreversible transfer of a propylamine group from the amino donor S-adenosylmethioninamine (decarboxy-AdoMet) to putrescine (1,4-diaminobutane) to yield spermidine.</text>
</comment>
<dbReference type="Gene3D" id="2.30.140.10">
    <property type="entry name" value="Spermidine synthase, tetramerisation domain"/>
    <property type="match status" value="1"/>
</dbReference>
<feature type="active site" description="Proton acceptor" evidence="4 5">
    <location>
        <position position="171"/>
    </location>
</feature>
<keyword evidence="12" id="KW-1185">Reference proteome</keyword>
<comment type="subunit">
    <text evidence="4">Homodimer or homotetramer.</text>
</comment>
<dbReference type="HAMAP" id="MF_00198">
    <property type="entry name" value="Spermidine_synth"/>
    <property type="match status" value="1"/>
</dbReference>
<protein>
    <recommendedName>
        <fullName evidence="4">Polyamine aminopropyltransferase</fullName>
    </recommendedName>
    <alternativeName>
        <fullName evidence="4">Putrescine aminopropyltransferase</fullName>
        <shortName evidence="4">PAPT</shortName>
    </alternativeName>
    <alternativeName>
        <fullName evidence="4">Spermidine synthase</fullName>
        <shortName evidence="4">SPDS</shortName>
        <shortName evidence="4">SPDSY</shortName>
        <ecNumber evidence="4">2.5.1.16</ecNumber>
    </alternativeName>
</protein>
<dbReference type="InterPro" id="IPR037163">
    <property type="entry name" value="Spermidine_synt_N_sf"/>
</dbReference>
<evidence type="ECO:0000256" key="5">
    <source>
        <dbReference type="PROSITE-ProRule" id="PRU00354"/>
    </source>
</evidence>
<dbReference type="EMBL" id="MQMG01000018">
    <property type="protein sequence ID" value="OKO94080.1"/>
    <property type="molecule type" value="Genomic_DNA"/>
</dbReference>
<dbReference type="InterPro" id="IPR030373">
    <property type="entry name" value="PABS_CS"/>
</dbReference>
<dbReference type="PANTHER" id="PTHR11558">
    <property type="entry name" value="SPERMIDINE/SPERMINE SYNTHASE"/>
    <property type="match status" value="1"/>
</dbReference>
<dbReference type="PANTHER" id="PTHR11558:SF11">
    <property type="entry name" value="SPERMIDINE SYNTHASE"/>
    <property type="match status" value="1"/>
</dbReference>
<dbReference type="GO" id="GO:0005829">
    <property type="term" value="C:cytosol"/>
    <property type="evidence" value="ECO:0007669"/>
    <property type="project" value="TreeGrafter"/>
</dbReference>
<evidence type="ECO:0000313" key="12">
    <source>
        <dbReference type="Proteomes" id="UP001223761"/>
    </source>
</evidence>
<feature type="binding site" evidence="4">
    <location>
        <begin position="171"/>
        <end position="174"/>
    </location>
    <ligand>
        <name>spermidine</name>
        <dbReference type="ChEBI" id="CHEBI:57834"/>
    </ligand>
</feature>
<dbReference type="Proteomes" id="UP000186030">
    <property type="component" value="Unassembled WGS sequence"/>
</dbReference>
<dbReference type="Gene3D" id="3.40.50.150">
    <property type="entry name" value="Vaccinia Virus protein VP39"/>
    <property type="match status" value="1"/>
</dbReference>
<dbReference type="Proteomes" id="UP001223761">
    <property type="component" value="Chromosome"/>
</dbReference>
<evidence type="ECO:0000256" key="1">
    <source>
        <dbReference type="ARBA" id="ARBA00007867"/>
    </source>
</evidence>
<dbReference type="RefSeq" id="WP_047757889.1">
    <property type="nucleotide sequence ID" value="NZ_CP133076.1"/>
</dbReference>
<evidence type="ECO:0000256" key="7">
    <source>
        <dbReference type="RuleBase" id="RU003837"/>
    </source>
</evidence>
<accession>A0A1Q5T1J6</accession>
<gene>
    <name evidence="4 10" type="primary">speE</name>
    <name evidence="9" type="ORF">BRO54_1695</name>
    <name evidence="10" type="ORF">RA955_11545</name>
</gene>
<dbReference type="EC" id="2.5.1.16" evidence="4"/>
<comment type="similarity">
    <text evidence="1 4 6">Belongs to the spermidine/spermine synthase family.</text>
</comment>
<feature type="binding site" evidence="4">
    <location>
        <position position="122"/>
    </location>
    <ligand>
        <name>S-methyl-5'-thioadenosine</name>
        <dbReference type="ChEBI" id="CHEBI:17509"/>
    </ligand>
</feature>
<name>A0A1Q5T1J6_9BACL</name>
<dbReference type="GO" id="GO:0004766">
    <property type="term" value="F:spermidine synthase activity"/>
    <property type="evidence" value="ECO:0007669"/>
    <property type="project" value="UniProtKB-UniRule"/>
</dbReference>
<evidence type="ECO:0000256" key="3">
    <source>
        <dbReference type="ARBA" id="ARBA00023115"/>
    </source>
</evidence>
<sequence>MKHEGNALPPYLHMDNGELWLTEDDRDNLKISYRIKEVIFAEPSEYQHVMILDSYDFGRMLVLDGVVQTTSIDGHIYNEMISHVPLQFHPEAKRVLIIGGGDCGAARETAKYAHLEAIDMVEIDEKVVRACKEHLPAVSGNLSDPRVRFVYDDGVVFVQEKENVYDVIMIDSSDPVGPAEALFSPEFYANVHRALKADGLMVCQSQSPIFHLDILKRTYRNIRELFPHVLVYTAVVPTYPGGLWSFTIGSKRPLDFPVQTTIPNDTKYVNDGIFRQCFALPAFLRSALEVE</sequence>
<dbReference type="NCBIfam" id="TIGR00417">
    <property type="entry name" value="speE"/>
    <property type="match status" value="1"/>
</dbReference>